<sequence length="526" mass="58340">MRHWHLCIAFGGLALAPLVTPFQLGNAEERVYRSVADLRPRMWDELHQSRYTERWTHRGVELFNDHMNIVCGTNLQDARRAAAEATRAWKDAGDLADQFTKVHRERSFGIGVLQIVIDKEPLRDRDAPLTTLNVVGLKSQITLHVTPGGPTLDQQAERLREATVLAFLRTTELDVQYPDWVAEGIAGYLAQRGESEDALARVAPKPTTANIGGQQWRAIREKPDVLTPAADVRAESIARIKFLLEGEDSSHAPAFFAMLRASAQDVARRRPGEGLVKTSQGEVQPSFAGDEGNRLFAQLEPQFVSWQREPLAGQPIYRPASNISPEMEMLQREMILALKLLQRQTVPEQVSVNTKVVVFKQDEAPVAKADSGKQLAIADPQRAFDEFVNGDQQPWATRDIDGSLLLSSNLPRLAQLFGEDGRRFHRIRQNDHWVLAIKLGKGRTLTAWLEESDETPLRPEARFAIVDPSKPAANMPAPPPAAQPQAELGAPVVAPQPQQATARANSAPPGDQPVGQWRAKAIEPNK</sequence>
<evidence type="ECO:0000313" key="3">
    <source>
        <dbReference type="Proteomes" id="UP000315017"/>
    </source>
</evidence>
<name>A0A517YL62_9BACT</name>
<reference evidence="2 3" key="1">
    <citation type="submission" date="2019-02" db="EMBL/GenBank/DDBJ databases">
        <title>Deep-cultivation of Planctomycetes and their phenomic and genomic characterization uncovers novel biology.</title>
        <authorList>
            <person name="Wiegand S."/>
            <person name="Jogler M."/>
            <person name="Boedeker C."/>
            <person name="Pinto D."/>
            <person name="Vollmers J."/>
            <person name="Rivas-Marin E."/>
            <person name="Kohn T."/>
            <person name="Peeters S.H."/>
            <person name="Heuer A."/>
            <person name="Rast P."/>
            <person name="Oberbeckmann S."/>
            <person name="Bunk B."/>
            <person name="Jeske O."/>
            <person name="Meyerdierks A."/>
            <person name="Storesund J.E."/>
            <person name="Kallscheuer N."/>
            <person name="Luecker S."/>
            <person name="Lage O.M."/>
            <person name="Pohl T."/>
            <person name="Merkel B.J."/>
            <person name="Hornburger P."/>
            <person name="Mueller R.-W."/>
            <person name="Bruemmer F."/>
            <person name="Labrenz M."/>
            <person name="Spormann A.M."/>
            <person name="Op den Camp H."/>
            <person name="Overmann J."/>
            <person name="Amann R."/>
            <person name="Jetten M.S.M."/>
            <person name="Mascher T."/>
            <person name="Medema M.H."/>
            <person name="Devos D.P."/>
            <person name="Kaster A.-K."/>
            <person name="Ovreas L."/>
            <person name="Rohde M."/>
            <person name="Galperin M.Y."/>
            <person name="Jogler C."/>
        </authorList>
    </citation>
    <scope>NUCLEOTIDE SEQUENCE [LARGE SCALE GENOMIC DNA]</scope>
    <source>
        <strain evidence="2 3">ETA_A8</strain>
    </source>
</reference>
<evidence type="ECO:0000313" key="2">
    <source>
        <dbReference type="EMBL" id="QDU30944.1"/>
    </source>
</evidence>
<proteinExistence type="predicted"/>
<dbReference type="EMBL" id="CP036274">
    <property type="protein sequence ID" value="QDU30944.1"/>
    <property type="molecule type" value="Genomic_DNA"/>
</dbReference>
<dbReference type="AlphaFoldDB" id="A0A517YL62"/>
<dbReference type="OrthoDB" id="9832021at2"/>
<feature type="region of interest" description="Disordered" evidence="1">
    <location>
        <begin position="469"/>
        <end position="526"/>
    </location>
</feature>
<keyword evidence="3" id="KW-1185">Reference proteome</keyword>
<protein>
    <submittedName>
        <fullName evidence="2">Uncharacterized protein</fullName>
    </submittedName>
</protein>
<dbReference type="RefSeq" id="WP_145097278.1">
    <property type="nucleotide sequence ID" value="NZ_CP036274.1"/>
</dbReference>
<accession>A0A517YL62</accession>
<organism evidence="2 3">
    <name type="scientific">Anatilimnocola aggregata</name>
    <dbReference type="NCBI Taxonomy" id="2528021"/>
    <lineage>
        <taxon>Bacteria</taxon>
        <taxon>Pseudomonadati</taxon>
        <taxon>Planctomycetota</taxon>
        <taxon>Planctomycetia</taxon>
        <taxon>Pirellulales</taxon>
        <taxon>Pirellulaceae</taxon>
        <taxon>Anatilimnocola</taxon>
    </lineage>
</organism>
<evidence type="ECO:0000256" key="1">
    <source>
        <dbReference type="SAM" id="MobiDB-lite"/>
    </source>
</evidence>
<dbReference type="Proteomes" id="UP000315017">
    <property type="component" value="Chromosome"/>
</dbReference>
<dbReference type="KEGG" id="aagg:ETAA8_60970"/>
<gene>
    <name evidence="2" type="ORF">ETAA8_60970</name>
</gene>